<evidence type="ECO:0000313" key="3">
    <source>
        <dbReference type="RefSeq" id="XP_036366075.1"/>
    </source>
</evidence>
<accession>A0A7E6FFF8</accession>
<dbReference type="Proteomes" id="UP000515154">
    <property type="component" value="Linkage group LG16"/>
</dbReference>
<organism evidence="2 3">
    <name type="scientific">Octopus sinensis</name>
    <name type="common">East Asian common octopus</name>
    <dbReference type="NCBI Taxonomy" id="2607531"/>
    <lineage>
        <taxon>Eukaryota</taxon>
        <taxon>Metazoa</taxon>
        <taxon>Spiralia</taxon>
        <taxon>Lophotrochozoa</taxon>
        <taxon>Mollusca</taxon>
        <taxon>Cephalopoda</taxon>
        <taxon>Coleoidea</taxon>
        <taxon>Octopodiformes</taxon>
        <taxon>Octopoda</taxon>
        <taxon>Incirrata</taxon>
        <taxon>Octopodidae</taxon>
        <taxon>Octopus</taxon>
    </lineage>
</organism>
<dbReference type="RefSeq" id="XP_036366075.1">
    <property type="nucleotide sequence ID" value="XM_036510182.1"/>
</dbReference>
<reference evidence="3" key="1">
    <citation type="submission" date="2025-08" db="UniProtKB">
        <authorList>
            <consortium name="RefSeq"/>
        </authorList>
    </citation>
    <scope>IDENTIFICATION</scope>
</reference>
<gene>
    <name evidence="3" type="primary">LOC118766614</name>
</gene>
<feature type="region of interest" description="Disordered" evidence="1">
    <location>
        <begin position="63"/>
        <end position="87"/>
    </location>
</feature>
<evidence type="ECO:0000256" key="1">
    <source>
        <dbReference type="SAM" id="MobiDB-lite"/>
    </source>
</evidence>
<proteinExistence type="predicted"/>
<evidence type="ECO:0000313" key="2">
    <source>
        <dbReference type="Proteomes" id="UP000515154"/>
    </source>
</evidence>
<name>A0A7E6FFF8_9MOLL</name>
<dbReference type="AlphaFoldDB" id="A0A7E6FFF8"/>
<keyword evidence="2" id="KW-1185">Reference proteome</keyword>
<dbReference type="KEGG" id="osn:118766614"/>
<sequence>MGWESLIMVTSAEEAKAYFARAETGPRESRYLNHRAKREDSESNYVDHLGLNNMTEEETANVKEIGNGRETTEGTEERVAKDHIESKRKSASTGIENLFIYLFI</sequence>
<feature type="compositionally biased region" description="Basic and acidic residues" evidence="1">
    <location>
        <begin position="66"/>
        <end position="87"/>
    </location>
</feature>
<protein>
    <submittedName>
        <fullName evidence="3">Uncharacterized protein LOC118766614 isoform X1</fullName>
    </submittedName>
</protein>